<dbReference type="Proteomes" id="UP000183287">
    <property type="component" value="Unassembled WGS sequence"/>
</dbReference>
<evidence type="ECO:0000313" key="3">
    <source>
        <dbReference type="Proteomes" id="UP000183287"/>
    </source>
</evidence>
<feature type="transmembrane region" description="Helical" evidence="1">
    <location>
        <begin position="89"/>
        <end position="109"/>
    </location>
</feature>
<accession>A0A1I4NQL6</accession>
<evidence type="ECO:0000313" key="2">
    <source>
        <dbReference type="EMBL" id="SFM17640.1"/>
    </source>
</evidence>
<keyword evidence="1" id="KW-0472">Membrane</keyword>
<dbReference type="AlphaFoldDB" id="A0A1I4NQL6"/>
<feature type="transmembrane region" description="Helical" evidence="1">
    <location>
        <begin position="116"/>
        <end position="137"/>
    </location>
</feature>
<name>A0A1I4NQL6_9PROT</name>
<keyword evidence="3" id="KW-1185">Reference proteome</keyword>
<dbReference type="RefSeq" id="WP_143083360.1">
    <property type="nucleotide sequence ID" value="NZ_FOUB01000016.1"/>
</dbReference>
<evidence type="ECO:0000256" key="1">
    <source>
        <dbReference type="SAM" id="Phobius"/>
    </source>
</evidence>
<keyword evidence="1" id="KW-1133">Transmembrane helix</keyword>
<reference evidence="3" key="1">
    <citation type="submission" date="2016-10" db="EMBL/GenBank/DDBJ databases">
        <authorList>
            <person name="Varghese N."/>
            <person name="Submissions S."/>
        </authorList>
    </citation>
    <scope>NUCLEOTIDE SEQUENCE [LARGE SCALE GENOMIC DNA]</scope>
    <source>
        <strain evidence="3">Nm44</strain>
    </source>
</reference>
<protein>
    <submittedName>
        <fullName evidence="2">Uncharacterized protein</fullName>
    </submittedName>
</protein>
<keyword evidence="1" id="KW-0812">Transmembrane</keyword>
<organism evidence="2 3">
    <name type="scientific">Nitrosomonas communis</name>
    <dbReference type="NCBI Taxonomy" id="44574"/>
    <lineage>
        <taxon>Bacteria</taxon>
        <taxon>Pseudomonadati</taxon>
        <taxon>Pseudomonadota</taxon>
        <taxon>Betaproteobacteria</taxon>
        <taxon>Nitrosomonadales</taxon>
        <taxon>Nitrosomonadaceae</taxon>
        <taxon>Nitrosomonas</taxon>
    </lineage>
</organism>
<proteinExistence type="predicted"/>
<dbReference type="OrthoDB" id="8547923at2"/>
<gene>
    <name evidence="2" type="ORF">SAMN05421863_10162</name>
</gene>
<dbReference type="EMBL" id="FOUB01000016">
    <property type="protein sequence ID" value="SFM17640.1"/>
    <property type="molecule type" value="Genomic_DNA"/>
</dbReference>
<sequence>MKHWTLSICSRQFSLRYSKRLLSGVLLISLLVVQAKIMLEGCLVMPYLPAPQSMEHREGPCAEPASPSERVCLANCEYSISKPKLTGEVALLDVIVGLPVLMIVMGVLISFSPHTFYIAFVPAIGPPLYLLFLRLFIPIPSSRH</sequence>